<comment type="caution">
    <text evidence="9">The sequence shown here is derived from an EMBL/GenBank/DDBJ whole genome shotgun (WGS) entry which is preliminary data.</text>
</comment>
<name>A0A4Y9ZX39_9AGAM</name>
<dbReference type="GO" id="GO:0051536">
    <property type="term" value="F:iron-sulfur cluster binding"/>
    <property type="evidence" value="ECO:0007669"/>
    <property type="project" value="UniProtKB-KW"/>
</dbReference>
<dbReference type="OrthoDB" id="421327at2759"/>
<evidence type="ECO:0008006" key="11">
    <source>
        <dbReference type="Google" id="ProtNLM"/>
    </source>
</evidence>
<dbReference type="GO" id="GO:0008168">
    <property type="term" value="F:methyltransferase activity"/>
    <property type="evidence" value="ECO:0007669"/>
    <property type="project" value="InterPro"/>
</dbReference>
<dbReference type="GO" id="GO:0006412">
    <property type="term" value="P:translation"/>
    <property type="evidence" value="ECO:0007669"/>
    <property type="project" value="InterPro"/>
</dbReference>
<dbReference type="GO" id="GO:0003735">
    <property type="term" value="F:structural constituent of ribosome"/>
    <property type="evidence" value="ECO:0007669"/>
    <property type="project" value="TreeGrafter"/>
</dbReference>
<evidence type="ECO:0000256" key="5">
    <source>
        <dbReference type="ARBA" id="ARBA00023014"/>
    </source>
</evidence>
<dbReference type="EMBL" id="SFCI01000499">
    <property type="protein sequence ID" value="TFY79446.1"/>
    <property type="molecule type" value="Genomic_DNA"/>
</dbReference>
<feature type="compositionally biased region" description="Polar residues" evidence="8">
    <location>
        <begin position="599"/>
        <end position="609"/>
    </location>
</feature>
<evidence type="ECO:0000256" key="4">
    <source>
        <dbReference type="ARBA" id="ARBA00023004"/>
    </source>
</evidence>
<dbReference type="STRING" id="135208.A0A4Y9ZX39"/>
<dbReference type="PANTHER" id="PTHR13184">
    <property type="entry name" value="37S RIBOSOMAL PROTEIN S22"/>
    <property type="match status" value="1"/>
</dbReference>
<feature type="compositionally biased region" description="Basic residues" evidence="8">
    <location>
        <begin position="624"/>
        <end position="633"/>
    </location>
</feature>
<comment type="subcellular location">
    <subcellularLocation>
        <location evidence="1">Mitochondrion</location>
    </subcellularLocation>
</comment>
<evidence type="ECO:0000256" key="1">
    <source>
        <dbReference type="ARBA" id="ARBA00004173"/>
    </source>
</evidence>
<keyword evidence="5" id="KW-0411">Iron-sulfur</keyword>
<dbReference type="Pfam" id="PF09243">
    <property type="entry name" value="Rsm22"/>
    <property type="match status" value="2"/>
</dbReference>
<reference evidence="9 10" key="1">
    <citation type="submission" date="2019-02" db="EMBL/GenBank/DDBJ databases">
        <title>Genome sequencing of the rare red list fungi Hericium alpestre (H. flagellum).</title>
        <authorList>
            <person name="Buettner E."/>
            <person name="Kellner H."/>
        </authorList>
    </citation>
    <scope>NUCLEOTIDE SEQUENCE [LARGE SCALE GENOMIC DNA]</scope>
    <source>
        <strain evidence="9 10">DSM 108284</strain>
    </source>
</reference>
<evidence type="ECO:0000256" key="8">
    <source>
        <dbReference type="SAM" id="MobiDB-lite"/>
    </source>
</evidence>
<comment type="function">
    <text evidence="7">Mitochondrial ribosome (mitoribosome) assembly factor. Binds at the interface of the head and body domains of the mitochondrial small ribosomal subunit (mt-SSU), occluding the mRNA channel and preventing compaction of the head domain towards the body. Probable inactive methyltransferase: retains the characteristic folding and ability to bind S-adenosyl-L-methionine, but it probably lost its methyltransferase activity.</text>
</comment>
<dbReference type="Proteomes" id="UP000298061">
    <property type="component" value="Unassembled WGS sequence"/>
</dbReference>
<dbReference type="InterPro" id="IPR015324">
    <property type="entry name" value="Ribosomal_Rsm22-like"/>
</dbReference>
<evidence type="ECO:0000256" key="3">
    <source>
        <dbReference type="ARBA" id="ARBA00022946"/>
    </source>
</evidence>
<feature type="region of interest" description="Disordered" evidence="8">
    <location>
        <begin position="28"/>
        <end position="75"/>
    </location>
</feature>
<sequence>MSHQPNAPLDLDPSFKALLQDVDMSLQHHKHPQARTGHATPRELEIWPEETVDQEASDLEEYEGESRGSRKSPAASFGSRKIGAVVLPHELQESITTLISGPLFSISLPLYMFDFVACLAESDKRMIHTDAKRLFGTEDDGSELQWDVAYDVGYKSRKQAHRHAERDGTAFASVALPAHYSAISAVLEHVKQRLGPSWNIDTVYDWGAGTGSGLWAASHAFRTDTQEHPMSDSARLADSTVTNYVGIDKREGLVRIGKRLLQGIDSNDLNLSWQKSFHLTDELKGVKGGNTLALSGFLLSSINVPAQRKAVVKEMWESGAEVIIIIDHNTRAGFQNIIEAREYLLNMGRRETEDPDGDSQIKGAYIVAPCPHDGACPLYHSDSADLVCGSSQRLQRPPFVRKTKHSGKGHEDVGYSYVVIRRGTRPVKPSTEVGRVGEVGKWELASLDAKAAITELLLHDDHAQDAVAHTDQHSAVADLSTLISDLTSTATGVPGSDDVEEALRQEAFYWPRLVFPPLKRSGHVILDSCTPEGKIMRLTIPKSQGKQPYYDARKSDWGDLFPHAPKNAPQTRFQPVHAKREGGTTPTKGADIGKRGTKATVNPETSYSRLANEIKQHKNDIRKERRRKAADGF</sequence>
<feature type="compositionally biased region" description="Basic and acidic residues" evidence="8">
    <location>
        <begin position="612"/>
        <end position="623"/>
    </location>
</feature>
<dbReference type="GO" id="GO:0005763">
    <property type="term" value="C:mitochondrial small ribosomal subunit"/>
    <property type="evidence" value="ECO:0007669"/>
    <property type="project" value="TreeGrafter"/>
</dbReference>
<gene>
    <name evidence="9" type="ORF">EWM64_g4571</name>
</gene>
<organism evidence="9 10">
    <name type="scientific">Hericium alpestre</name>
    <dbReference type="NCBI Taxonomy" id="135208"/>
    <lineage>
        <taxon>Eukaryota</taxon>
        <taxon>Fungi</taxon>
        <taxon>Dikarya</taxon>
        <taxon>Basidiomycota</taxon>
        <taxon>Agaricomycotina</taxon>
        <taxon>Agaricomycetes</taxon>
        <taxon>Russulales</taxon>
        <taxon>Hericiaceae</taxon>
        <taxon>Hericium</taxon>
    </lineage>
</organism>
<dbReference type="PANTHER" id="PTHR13184:SF5">
    <property type="entry name" value="METHYLTRANSFERASE-LIKE PROTEIN 17, MITOCHONDRIAL"/>
    <property type="match status" value="1"/>
</dbReference>
<keyword evidence="6" id="KW-0496">Mitochondrion</keyword>
<protein>
    <recommendedName>
        <fullName evidence="11">Rsm22-domain-containing protein</fullName>
    </recommendedName>
</protein>
<evidence type="ECO:0000313" key="10">
    <source>
        <dbReference type="Proteomes" id="UP000298061"/>
    </source>
</evidence>
<keyword evidence="3" id="KW-0809">Transit peptide</keyword>
<dbReference type="GO" id="GO:0046872">
    <property type="term" value="F:metal ion binding"/>
    <property type="evidence" value="ECO:0007669"/>
    <property type="project" value="UniProtKB-KW"/>
</dbReference>
<evidence type="ECO:0000256" key="6">
    <source>
        <dbReference type="ARBA" id="ARBA00023128"/>
    </source>
</evidence>
<feature type="region of interest" description="Disordered" evidence="8">
    <location>
        <begin position="564"/>
        <end position="633"/>
    </location>
</feature>
<evidence type="ECO:0000256" key="2">
    <source>
        <dbReference type="ARBA" id="ARBA00022723"/>
    </source>
</evidence>
<evidence type="ECO:0000313" key="9">
    <source>
        <dbReference type="EMBL" id="TFY79446.1"/>
    </source>
</evidence>
<accession>A0A4Y9ZX39</accession>
<proteinExistence type="predicted"/>
<dbReference type="InterPro" id="IPR052571">
    <property type="entry name" value="Mt_RNA_Methyltransferase"/>
</dbReference>
<keyword evidence="2" id="KW-0479">Metal-binding</keyword>
<dbReference type="AlphaFoldDB" id="A0A4Y9ZX39"/>
<keyword evidence="4" id="KW-0408">Iron</keyword>
<feature type="compositionally biased region" description="Acidic residues" evidence="8">
    <location>
        <begin position="46"/>
        <end position="63"/>
    </location>
</feature>
<keyword evidence="10" id="KW-1185">Reference proteome</keyword>
<evidence type="ECO:0000256" key="7">
    <source>
        <dbReference type="ARBA" id="ARBA00045681"/>
    </source>
</evidence>